<evidence type="ECO:0000256" key="4">
    <source>
        <dbReference type="SAM" id="Phobius"/>
    </source>
</evidence>
<proteinExistence type="predicted"/>
<sequence length="465" mass="48207">MGAAPNRRRRRLILPALLFVVGALALALVSELSSSPLERVLAALPLWVSVAAVAGLLAVGTAATVAYERLSGGTDEPRAGATPRVRNRRALTRTTTVVAMVAAGAGGGAVAGPPLFTWVSDSIAAATGPHWSAEVLYSLQERTTHPVSLSRDGSTLAAGFYDGTVIVWDVGTRARFVLRGCSGLADLALSPDGGTLAVVGYSRSKECPGSHFSMWDVDAQAKLGEWQVPTVIPGTVVFSSDGTVLAFGGEEGDEGADGAADDKAPDGNVQLWDVGKRRRIAEFVLGKTPITALAFSPDGRTLAGGGTDWSQVMSDIYATRVTLWKISTRKAAGTLTLPPNTALRALAFNPAGDVLATGGGNDDEATETVMLWDVASRRNTATIEGKDKAANSLAFTPDGRTLVVGFAVGERGDGVVELWDVAGVERLETLVHPGSAVTSVAVGRAGRVIASATYDGSVRLWTKSG</sequence>
<evidence type="ECO:0000256" key="3">
    <source>
        <dbReference type="PROSITE-ProRule" id="PRU00221"/>
    </source>
</evidence>
<feature type="transmembrane region" description="Helical" evidence="4">
    <location>
        <begin position="42"/>
        <end position="67"/>
    </location>
</feature>
<dbReference type="Proteomes" id="UP000199343">
    <property type="component" value="Unassembled WGS sequence"/>
</dbReference>
<dbReference type="InterPro" id="IPR011047">
    <property type="entry name" value="Quinoprotein_ADH-like_sf"/>
</dbReference>
<keyword evidence="1 3" id="KW-0853">WD repeat</keyword>
<dbReference type="EMBL" id="FMIC01000002">
    <property type="protein sequence ID" value="SCL73154.1"/>
    <property type="molecule type" value="Genomic_DNA"/>
</dbReference>
<protein>
    <submittedName>
        <fullName evidence="5">WD domain-containing protein, G-beta repeat-containing protein</fullName>
    </submittedName>
</protein>
<gene>
    <name evidence="5" type="ORF">GA0070608_5399</name>
    <name evidence="6" type="ORF">OIE14_30045</name>
</gene>
<evidence type="ECO:0000313" key="6">
    <source>
        <dbReference type="EMBL" id="WSA32293.1"/>
    </source>
</evidence>
<keyword evidence="4" id="KW-0472">Membrane</keyword>
<feature type="repeat" description="WD" evidence="3">
    <location>
        <begin position="430"/>
        <end position="465"/>
    </location>
</feature>
<evidence type="ECO:0000256" key="1">
    <source>
        <dbReference type="ARBA" id="ARBA00022574"/>
    </source>
</evidence>
<dbReference type="PANTHER" id="PTHR19879:SF9">
    <property type="entry name" value="TRANSCRIPTION INITIATION FACTOR TFIID SUBUNIT 5"/>
    <property type="match status" value="1"/>
</dbReference>
<dbReference type="RefSeq" id="WP_091631257.1">
    <property type="nucleotide sequence ID" value="NZ_CP109071.1"/>
</dbReference>
<dbReference type="PROSITE" id="PS00678">
    <property type="entry name" value="WD_REPEATS_1"/>
    <property type="match status" value="1"/>
</dbReference>
<evidence type="ECO:0000313" key="7">
    <source>
        <dbReference type="Proteomes" id="UP000199343"/>
    </source>
</evidence>
<reference evidence="5 7" key="1">
    <citation type="submission" date="2016-06" db="EMBL/GenBank/DDBJ databases">
        <authorList>
            <person name="Kjaerup R.B."/>
            <person name="Dalgaard T.S."/>
            <person name="Juul-Madsen H.R."/>
        </authorList>
    </citation>
    <scope>NUCLEOTIDE SEQUENCE [LARGE SCALE GENOMIC DNA]</scope>
    <source>
        <strain evidence="5 7">DSM 43363</strain>
    </source>
</reference>
<dbReference type="Proteomes" id="UP001334804">
    <property type="component" value="Chromosome"/>
</dbReference>
<dbReference type="Gene3D" id="2.130.10.10">
    <property type="entry name" value="YVTN repeat-like/Quinoprotein amine dehydrogenase"/>
    <property type="match status" value="2"/>
</dbReference>
<dbReference type="PROSITE" id="PS50294">
    <property type="entry name" value="WD_REPEATS_REGION"/>
    <property type="match status" value="1"/>
</dbReference>
<dbReference type="STRING" id="47871.GA0070608_5399"/>
<dbReference type="EMBL" id="CP109071">
    <property type="protein sequence ID" value="WSA32293.1"/>
    <property type="molecule type" value="Genomic_DNA"/>
</dbReference>
<evidence type="ECO:0000313" key="5">
    <source>
        <dbReference type="EMBL" id="SCL73154.1"/>
    </source>
</evidence>
<evidence type="ECO:0000313" key="8">
    <source>
        <dbReference type="Proteomes" id="UP001334804"/>
    </source>
</evidence>
<organism evidence="5 7">
    <name type="scientific">Micromonospora peucetia</name>
    <dbReference type="NCBI Taxonomy" id="47871"/>
    <lineage>
        <taxon>Bacteria</taxon>
        <taxon>Bacillati</taxon>
        <taxon>Actinomycetota</taxon>
        <taxon>Actinomycetes</taxon>
        <taxon>Micromonosporales</taxon>
        <taxon>Micromonosporaceae</taxon>
        <taxon>Micromonospora</taxon>
    </lineage>
</organism>
<dbReference type="Pfam" id="PF00400">
    <property type="entry name" value="WD40"/>
    <property type="match status" value="4"/>
</dbReference>
<keyword evidence="8" id="KW-1185">Reference proteome</keyword>
<dbReference type="InterPro" id="IPR019775">
    <property type="entry name" value="WD40_repeat_CS"/>
</dbReference>
<dbReference type="PROSITE" id="PS50082">
    <property type="entry name" value="WD_REPEATS_2"/>
    <property type="match status" value="2"/>
</dbReference>
<keyword evidence="4" id="KW-1133">Transmembrane helix</keyword>
<dbReference type="SMART" id="SM00320">
    <property type="entry name" value="WD40"/>
    <property type="match status" value="6"/>
</dbReference>
<keyword evidence="2" id="KW-0677">Repeat</keyword>
<feature type="repeat" description="WD" evidence="3">
    <location>
        <begin position="137"/>
        <end position="170"/>
    </location>
</feature>
<evidence type="ECO:0000256" key="2">
    <source>
        <dbReference type="ARBA" id="ARBA00022737"/>
    </source>
</evidence>
<feature type="transmembrane region" description="Helical" evidence="4">
    <location>
        <begin position="12"/>
        <end position="30"/>
    </location>
</feature>
<dbReference type="SUPFAM" id="SSF50998">
    <property type="entry name" value="Quinoprotein alcohol dehydrogenase-like"/>
    <property type="match status" value="1"/>
</dbReference>
<dbReference type="OrthoDB" id="134501at2"/>
<dbReference type="PANTHER" id="PTHR19879">
    <property type="entry name" value="TRANSCRIPTION INITIATION FACTOR TFIID"/>
    <property type="match status" value="1"/>
</dbReference>
<keyword evidence="4" id="KW-0812">Transmembrane</keyword>
<dbReference type="InterPro" id="IPR001680">
    <property type="entry name" value="WD40_rpt"/>
</dbReference>
<dbReference type="AlphaFoldDB" id="A0A1C6W420"/>
<dbReference type="InterPro" id="IPR015943">
    <property type="entry name" value="WD40/YVTN_repeat-like_dom_sf"/>
</dbReference>
<reference evidence="6 8" key="2">
    <citation type="submission" date="2022-10" db="EMBL/GenBank/DDBJ databases">
        <title>The complete genomes of actinobacterial strains from the NBC collection.</title>
        <authorList>
            <person name="Joergensen T.S."/>
            <person name="Alvarez Arevalo M."/>
            <person name="Sterndorff E.B."/>
            <person name="Faurdal D."/>
            <person name="Vuksanovic O."/>
            <person name="Mourched A.-S."/>
            <person name="Charusanti P."/>
            <person name="Shaw S."/>
            <person name="Blin K."/>
            <person name="Weber T."/>
        </authorList>
    </citation>
    <scope>NUCLEOTIDE SEQUENCE [LARGE SCALE GENOMIC DNA]</scope>
    <source>
        <strain evidence="6 8">NBC 01809</strain>
    </source>
</reference>
<accession>A0A1C6W420</accession>
<name>A0A1C6W420_9ACTN</name>